<organism evidence="1 2">
    <name type="scientific">Melipona quadrifasciata</name>
    <dbReference type="NCBI Taxonomy" id="166423"/>
    <lineage>
        <taxon>Eukaryota</taxon>
        <taxon>Metazoa</taxon>
        <taxon>Ecdysozoa</taxon>
        <taxon>Arthropoda</taxon>
        <taxon>Hexapoda</taxon>
        <taxon>Insecta</taxon>
        <taxon>Pterygota</taxon>
        <taxon>Neoptera</taxon>
        <taxon>Endopterygota</taxon>
        <taxon>Hymenoptera</taxon>
        <taxon>Apocrita</taxon>
        <taxon>Aculeata</taxon>
        <taxon>Apoidea</taxon>
        <taxon>Anthophila</taxon>
        <taxon>Apidae</taxon>
        <taxon>Melipona</taxon>
    </lineage>
</organism>
<gene>
    <name evidence="1" type="ORF">WN51_00375</name>
</gene>
<dbReference type="Proteomes" id="UP000053105">
    <property type="component" value="Unassembled WGS sequence"/>
</dbReference>
<protein>
    <submittedName>
        <fullName evidence="1">Uncharacterized protein</fullName>
    </submittedName>
</protein>
<dbReference type="AlphaFoldDB" id="A0A0M9A2Z3"/>
<evidence type="ECO:0000313" key="1">
    <source>
        <dbReference type="EMBL" id="KOX74863.1"/>
    </source>
</evidence>
<proteinExistence type="predicted"/>
<evidence type="ECO:0000313" key="2">
    <source>
        <dbReference type="Proteomes" id="UP000053105"/>
    </source>
</evidence>
<sequence>MKYRPRKTRVLTTENLKEIVELEKYGVLYLSRMLKKSTEKD</sequence>
<keyword evidence="2" id="KW-1185">Reference proteome</keyword>
<reference evidence="1 2" key="1">
    <citation type="submission" date="2015-07" db="EMBL/GenBank/DDBJ databases">
        <title>The genome of Melipona quadrifasciata.</title>
        <authorList>
            <person name="Pan H."/>
            <person name="Kapheim K."/>
        </authorList>
    </citation>
    <scope>NUCLEOTIDE SEQUENCE [LARGE SCALE GENOMIC DNA]</scope>
    <source>
        <strain evidence="1">0111107301</strain>
        <tissue evidence="1">Whole body</tissue>
    </source>
</reference>
<name>A0A0M9A2Z3_9HYME</name>
<accession>A0A0M9A2Z3</accession>
<dbReference type="EMBL" id="KQ435777">
    <property type="protein sequence ID" value="KOX74863.1"/>
    <property type="molecule type" value="Genomic_DNA"/>
</dbReference>